<organism evidence="1 2">
    <name type="scientific">Actinomycetospora chlora</name>
    <dbReference type="NCBI Taxonomy" id="663608"/>
    <lineage>
        <taxon>Bacteria</taxon>
        <taxon>Bacillati</taxon>
        <taxon>Actinomycetota</taxon>
        <taxon>Actinomycetes</taxon>
        <taxon>Pseudonocardiales</taxon>
        <taxon>Pseudonocardiaceae</taxon>
        <taxon>Actinomycetospora</taxon>
    </lineage>
</organism>
<dbReference type="RefSeq" id="WP_345422718.1">
    <property type="nucleotide sequence ID" value="NZ_BAABHO010000058.1"/>
</dbReference>
<proteinExistence type="predicted"/>
<dbReference type="EMBL" id="BAABHO010000058">
    <property type="protein sequence ID" value="GAA4807627.1"/>
    <property type="molecule type" value="Genomic_DNA"/>
</dbReference>
<evidence type="ECO:0000313" key="1">
    <source>
        <dbReference type="EMBL" id="GAA4807627.1"/>
    </source>
</evidence>
<comment type="caution">
    <text evidence="1">The sequence shown here is derived from an EMBL/GenBank/DDBJ whole genome shotgun (WGS) entry which is preliminary data.</text>
</comment>
<dbReference type="Proteomes" id="UP001500928">
    <property type="component" value="Unassembled WGS sequence"/>
</dbReference>
<reference evidence="2" key="1">
    <citation type="journal article" date="2019" name="Int. J. Syst. Evol. Microbiol.">
        <title>The Global Catalogue of Microorganisms (GCM) 10K type strain sequencing project: providing services to taxonomists for standard genome sequencing and annotation.</title>
        <authorList>
            <consortium name="The Broad Institute Genomics Platform"/>
            <consortium name="The Broad Institute Genome Sequencing Center for Infectious Disease"/>
            <person name="Wu L."/>
            <person name="Ma J."/>
        </authorList>
    </citation>
    <scope>NUCLEOTIDE SEQUENCE [LARGE SCALE GENOMIC DNA]</scope>
    <source>
        <strain evidence="2">JCM 17979</strain>
    </source>
</reference>
<accession>A0ABP9CEH9</accession>
<protein>
    <submittedName>
        <fullName evidence="1">Uncharacterized protein</fullName>
    </submittedName>
</protein>
<gene>
    <name evidence="1" type="ORF">GCM10023200_51570</name>
</gene>
<keyword evidence="2" id="KW-1185">Reference proteome</keyword>
<sequence length="177" mass="18748">MAVPSRPTPVGPSTLVAAVPAPRSGLPAPGAPDAHDAPAREVAGLAWIVREVTHVPGVLRLRAGRLSFESTRRVVFDGTLLELGLALGRSARAGLHVTAGGERLRVCVVRPAGAVPPSRELVDDLTDGRPDTTGDLDAWTVWQPLLAPEPVAAPARTRIRRFALPRHAVPRTRPHPT</sequence>
<evidence type="ECO:0000313" key="2">
    <source>
        <dbReference type="Proteomes" id="UP001500928"/>
    </source>
</evidence>
<name>A0ABP9CEH9_9PSEU</name>